<dbReference type="GO" id="GO:0003746">
    <property type="term" value="F:translation elongation factor activity"/>
    <property type="evidence" value="ECO:0007669"/>
    <property type="project" value="UniProtKB-KW"/>
</dbReference>
<dbReference type="InterPro" id="IPR001437">
    <property type="entry name" value="Tscrpt_elong_fac_GreA/B_C"/>
</dbReference>
<organism evidence="2 3">
    <name type="scientific">Sphingomonas telluris</name>
    <dbReference type="NCBI Taxonomy" id="2907998"/>
    <lineage>
        <taxon>Bacteria</taxon>
        <taxon>Pseudomonadati</taxon>
        <taxon>Pseudomonadota</taxon>
        <taxon>Alphaproteobacteria</taxon>
        <taxon>Sphingomonadales</taxon>
        <taxon>Sphingomonadaceae</taxon>
        <taxon>Sphingomonas</taxon>
    </lineage>
</organism>
<dbReference type="EMBL" id="JAKZHW010000001">
    <property type="protein sequence ID" value="MCH8616606.1"/>
    <property type="molecule type" value="Genomic_DNA"/>
</dbReference>
<gene>
    <name evidence="2" type="ORF">LZ016_10910</name>
</gene>
<evidence type="ECO:0000313" key="2">
    <source>
        <dbReference type="EMBL" id="MCH8616606.1"/>
    </source>
</evidence>
<dbReference type="Gene3D" id="3.10.50.30">
    <property type="entry name" value="Transcription elongation factor, GreA/GreB, C-terminal domain"/>
    <property type="match status" value="1"/>
</dbReference>
<keyword evidence="2" id="KW-0251">Elongation factor</keyword>
<comment type="caution">
    <text evidence="2">The sequence shown here is derived from an EMBL/GenBank/DDBJ whole genome shotgun (WGS) entry which is preliminary data.</text>
</comment>
<evidence type="ECO:0000313" key="3">
    <source>
        <dbReference type="Proteomes" id="UP001203058"/>
    </source>
</evidence>
<evidence type="ECO:0000259" key="1">
    <source>
        <dbReference type="Pfam" id="PF01272"/>
    </source>
</evidence>
<dbReference type="InterPro" id="IPR023459">
    <property type="entry name" value="Tscrpt_elong_fac_GreA/B_fam"/>
</dbReference>
<feature type="domain" description="Transcription elongation factor GreA/GreB C-terminal" evidence="1">
    <location>
        <begin position="57"/>
        <end position="131"/>
    </location>
</feature>
<keyword evidence="3" id="KW-1185">Reference proteome</keyword>
<dbReference type="PANTHER" id="PTHR30437">
    <property type="entry name" value="TRANSCRIPTION ELONGATION FACTOR GREA"/>
    <property type="match status" value="1"/>
</dbReference>
<dbReference type="PANTHER" id="PTHR30437:SF5">
    <property type="entry name" value="REGULATOR OF NUCLEOSIDE DIPHOSPHATE KINASE"/>
    <property type="match status" value="1"/>
</dbReference>
<keyword evidence="2" id="KW-0648">Protein biosynthesis</keyword>
<dbReference type="Proteomes" id="UP001203058">
    <property type="component" value="Unassembled WGS sequence"/>
</dbReference>
<proteinExistence type="predicted"/>
<dbReference type="Pfam" id="PF01272">
    <property type="entry name" value="GreA_GreB"/>
    <property type="match status" value="1"/>
</dbReference>
<dbReference type="SUPFAM" id="SSF54534">
    <property type="entry name" value="FKBP-like"/>
    <property type="match status" value="1"/>
</dbReference>
<sequence>MTNASAKEHRPPIHLLAAESDMVADMALVAEHRQPVVTAMLLEEIERAELHDPDTMPPGHVRLNSHVTFIDEKTEELREVQIVLPADANIEKGRISILTPMGAALYGLGEGHTIRWPDLFGNYRPIRIVRVKEAGTTADA</sequence>
<name>A0ABS9VNP4_9SPHN</name>
<protein>
    <submittedName>
        <fullName evidence="2">GreA/GreB family elongation factor</fullName>
    </submittedName>
</protein>
<reference evidence="2 3" key="1">
    <citation type="submission" date="2022-03" db="EMBL/GenBank/DDBJ databases">
        <authorList>
            <person name="Jo J.-H."/>
            <person name="Im W.-T."/>
        </authorList>
    </citation>
    <scope>NUCLEOTIDE SEQUENCE [LARGE SCALE GENOMIC DNA]</scope>
    <source>
        <strain evidence="2 3">SM33</strain>
    </source>
</reference>
<accession>A0ABS9VNP4</accession>
<dbReference type="InterPro" id="IPR036953">
    <property type="entry name" value="GreA/GreB_C_sf"/>
</dbReference>
<dbReference type="RefSeq" id="WP_241447399.1">
    <property type="nucleotide sequence ID" value="NZ_JAKZHW010000001.1"/>
</dbReference>